<accession>A0A1V9XB07</accession>
<evidence type="ECO:0000256" key="3">
    <source>
        <dbReference type="ARBA" id="ARBA00025646"/>
    </source>
</evidence>
<protein>
    <recommendedName>
        <fullName evidence="1">Serum response factor-binding protein 1</fullName>
    </recommendedName>
    <alternativeName>
        <fullName evidence="4">SRF-dependent transcription regulation-associated protein</fullName>
    </alternativeName>
</protein>
<feature type="region of interest" description="Disordered" evidence="5">
    <location>
        <begin position="831"/>
        <end position="879"/>
    </location>
</feature>
<comment type="function">
    <text evidence="3">May be involved in regulating transcriptional activation of cardiac genes during the aging process. May play a role in biosynthesis and/or processing of SLC2A4 in adipose cells.</text>
</comment>
<name>A0A1V9XB07_9ACAR</name>
<dbReference type="STRING" id="418985.A0A1V9XB07"/>
<dbReference type="Pfam" id="PF09073">
    <property type="entry name" value="BUD22"/>
    <property type="match status" value="1"/>
</dbReference>
<dbReference type="AlphaFoldDB" id="A0A1V9XB07"/>
<feature type="region of interest" description="Disordered" evidence="5">
    <location>
        <begin position="652"/>
        <end position="681"/>
    </location>
</feature>
<dbReference type="GO" id="GO:0005634">
    <property type="term" value="C:nucleus"/>
    <property type="evidence" value="ECO:0007669"/>
    <property type="project" value="TreeGrafter"/>
</dbReference>
<dbReference type="GO" id="GO:0030490">
    <property type="term" value="P:maturation of SSU-rRNA"/>
    <property type="evidence" value="ECO:0007669"/>
    <property type="project" value="TreeGrafter"/>
</dbReference>
<proteinExistence type="predicted"/>
<gene>
    <name evidence="7" type="ORF">BIW11_11444</name>
</gene>
<dbReference type="GO" id="GO:0030686">
    <property type="term" value="C:90S preribosome"/>
    <property type="evidence" value="ECO:0007669"/>
    <property type="project" value="TreeGrafter"/>
</dbReference>
<feature type="compositionally biased region" description="Basic and acidic residues" evidence="5">
    <location>
        <begin position="746"/>
        <end position="760"/>
    </location>
</feature>
<feature type="compositionally biased region" description="Acidic residues" evidence="5">
    <location>
        <begin position="457"/>
        <end position="471"/>
    </location>
</feature>
<dbReference type="PANTHER" id="PTHR23325">
    <property type="entry name" value="SERUM RESPONSE FACTOR-BINDING"/>
    <property type="match status" value="1"/>
</dbReference>
<evidence type="ECO:0000259" key="6">
    <source>
        <dbReference type="Pfam" id="PF09073"/>
    </source>
</evidence>
<feature type="region of interest" description="Disordered" evidence="5">
    <location>
        <begin position="350"/>
        <end position="386"/>
    </location>
</feature>
<feature type="region of interest" description="Disordered" evidence="5">
    <location>
        <begin position="537"/>
        <end position="612"/>
    </location>
</feature>
<comment type="caution">
    <text evidence="7">The sequence shown here is derived from an EMBL/GenBank/DDBJ whole genome shotgun (WGS) entry which is preliminary data.</text>
</comment>
<dbReference type="InParanoid" id="A0A1V9XB07"/>
<evidence type="ECO:0000256" key="4">
    <source>
        <dbReference type="ARBA" id="ARBA00033254"/>
    </source>
</evidence>
<feature type="compositionally biased region" description="Basic and acidic residues" evidence="5">
    <location>
        <begin position="215"/>
        <end position="224"/>
    </location>
</feature>
<organism evidence="7 8">
    <name type="scientific">Tropilaelaps mercedesae</name>
    <dbReference type="NCBI Taxonomy" id="418985"/>
    <lineage>
        <taxon>Eukaryota</taxon>
        <taxon>Metazoa</taxon>
        <taxon>Ecdysozoa</taxon>
        <taxon>Arthropoda</taxon>
        <taxon>Chelicerata</taxon>
        <taxon>Arachnida</taxon>
        <taxon>Acari</taxon>
        <taxon>Parasitiformes</taxon>
        <taxon>Mesostigmata</taxon>
        <taxon>Gamasina</taxon>
        <taxon>Dermanyssoidea</taxon>
        <taxon>Laelapidae</taxon>
        <taxon>Tropilaelaps</taxon>
    </lineage>
</organism>
<reference evidence="7 8" key="1">
    <citation type="journal article" date="2017" name="Gigascience">
        <title>Draft genome of the honey bee ectoparasitic mite, Tropilaelaps mercedesae, is shaped by the parasitic life history.</title>
        <authorList>
            <person name="Dong X."/>
            <person name="Armstrong S.D."/>
            <person name="Xia D."/>
            <person name="Makepeace B.L."/>
            <person name="Darby A.C."/>
            <person name="Kadowaki T."/>
        </authorList>
    </citation>
    <scope>NUCLEOTIDE SEQUENCE [LARGE SCALE GENOMIC DNA]</scope>
    <source>
        <strain evidence="7">Wuxi-XJTLU</strain>
    </source>
</reference>
<feature type="compositionally biased region" description="Polar residues" evidence="5">
    <location>
        <begin position="849"/>
        <end position="872"/>
    </location>
</feature>
<keyword evidence="2" id="KW-0175">Coiled coil</keyword>
<evidence type="ECO:0000256" key="2">
    <source>
        <dbReference type="ARBA" id="ARBA00023054"/>
    </source>
</evidence>
<feature type="region of interest" description="Disordered" evidence="5">
    <location>
        <begin position="399"/>
        <end position="488"/>
    </location>
</feature>
<feature type="compositionally biased region" description="Basic residues" evidence="5">
    <location>
        <begin position="600"/>
        <end position="612"/>
    </location>
</feature>
<feature type="domain" description="Bud22" evidence="6">
    <location>
        <begin position="832"/>
        <end position="905"/>
    </location>
</feature>
<sequence length="907" mass="103744">MEKQRLNDAVVRLGNLILKGRTFVVHRLSAKIRNFRRKDEKKFQNRIERLLLEIAFMKSLTTSRSRKLVSRKILLTEDNYASKIESDKTTSEERAFYRLCRERCISEYVSKFREDNIDWKYWVPPLLEMWERKQDLKQERSKKKNINRNQKKEGGNSSTKSEMERPSVKKIAEKKLKRKRPSKDSPNEQESEADSKSPIGCEIIDFQNRAKRPLKQAEADSKDKRLTRKAVTSKMTEKKSSTQLDDSSDDEYVNIEGPGVGNLGLAGLGEDQENEYEPSSDEADKKVVLSQKKILRILNSRSSDNKVYGGNADVNGLDGVGEANDENNKNSAHTNLVVLKSFRPCNLKHTGYTDSEDHGGDNSEASGRHRSHKGGGKHEAENSNDHLEVVVNRKINLMRSSIHEQEKQEQVTKRRKDFGREAETQGKPSDAEGERDVGRTDEDSDENKKESVKEFNYDEEEPNEESDQYDEENLRKKTSEDSEDDQDLLRKKQLILEGLNKTDKKEFQIDFSVQDRLHCLIRDMDDPAIRDKAFQKNVQQNKYQQQMQSRKHSDTESDTAGDGCEGLSLNGSSDDNHNSDEDTSFFLKQGRQAKVSSKTIPKKKAPCLSRRERRSHFKKSLCTLNDIQDDNKYIAGHREAFAKGTNFQISLSQQSGKARDKQPFRKYSPNNSRNSRFPVPTRFSREYYGGQQSRSDTAQEAGRFFGRCSNPESQIFIGGNVGFKKSFRNNIEVKKKIHGTACEQLRNNEHPRHESGDRKSLGVFSKNPRTDFYHRKSLGRGGDYNKEFSTGFRRGKGHDWPANQDQGNICRSKGDDNLDYTTIELHKALQTSRDAKRSFNSGDFAGSRASFQKGSQEGDNTQKTSIQKNNLVGKSDKELHPSWAAKKKLSAAINQSFQGKKIVFDDD</sequence>
<dbReference type="Proteomes" id="UP000192247">
    <property type="component" value="Unassembled WGS sequence"/>
</dbReference>
<evidence type="ECO:0000256" key="1">
    <source>
        <dbReference type="ARBA" id="ARBA00013459"/>
    </source>
</evidence>
<feature type="compositionally biased region" description="Low complexity" evidence="5">
    <location>
        <begin position="537"/>
        <end position="548"/>
    </location>
</feature>
<feature type="region of interest" description="Disordered" evidence="5">
    <location>
        <begin position="746"/>
        <end position="766"/>
    </location>
</feature>
<feature type="compositionally biased region" description="Basic and acidic residues" evidence="5">
    <location>
        <begin position="401"/>
        <end position="456"/>
    </location>
</feature>
<feature type="compositionally biased region" description="Basic and acidic residues" evidence="5">
    <location>
        <begin position="376"/>
        <end position="386"/>
    </location>
</feature>
<feature type="compositionally biased region" description="Basic and acidic residues" evidence="5">
    <location>
        <begin position="161"/>
        <end position="174"/>
    </location>
</feature>
<dbReference type="PANTHER" id="PTHR23325:SF1">
    <property type="entry name" value="SERUM RESPONSE FACTOR-BINDING PROTEIN 1"/>
    <property type="match status" value="1"/>
</dbReference>
<evidence type="ECO:0000256" key="5">
    <source>
        <dbReference type="SAM" id="MobiDB-lite"/>
    </source>
</evidence>
<dbReference type="OrthoDB" id="6515967at2759"/>
<evidence type="ECO:0000313" key="7">
    <source>
        <dbReference type="EMBL" id="OQR70719.1"/>
    </source>
</evidence>
<dbReference type="EMBL" id="MNPL01016470">
    <property type="protein sequence ID" value="OQR70719.1"/>
    <property type="molecule type" value="Genomic_DNA"/>
</dbReference>
<feature type="region of interest" description="Disordered" evidence="5">
    <location>
        <begin position="137"/>
        <end position="251"/>
    </location>
</feature>
<keyword evidence="8" id="KW-1185">Reference proteome</keyword>
<dbReference type="InterPro" id="IPR037393">
    <property type="entry name" value="Bud22/SRFB1"/>
</dbReference>
<dbReference type="InterPro" id="IPR015158">
    <property type="entry name" value="Bud22_dom"/>
</dbReference>
<evidence type="ECO:0000313" key="8">
    <source>
        <dbReference type="Proteomes" id="UP000192247"/>
    </source>
</evidence>